<keyword evidence="2" id="KW-1185">Reference proteome</keyword>
<proteinExistence type="predicted"/>
<dbReference type="Proteomes" id="UP001589568">
    <property type="component" value="Unassembled WGS sequence"/>
</dbReference>
<evidence type="ECO:0000313" key="1">
    <source>
        <dbReference type="EMBL" id="MFB9474674.1"/>
    </source>
</evidence>
<comment type="caution">
    <text evidence="1">The sequence shown here is derived from an EMBL/GenBank/DDBJ whole genome shotgun (WGS) entry which is preliminary data.</text>
</comment>
<gene>
    <name evidence="1" type="ORF">ACFFR3_34695</name>
</gene>
<organism evidence="1 2">
    <name type="scientific">Nonomuraea salmonea</name>
    <dbReference type="NCBI Taxonomy" id="46181"/>
    <lineage>
        <taxon>Bacteria</taxon>
        <taxon>Bacillati</taxon>
        <taxon>Actinomycetota</taxon>
        <taxon>Actinomycetes</taxon>
        <taxon>Streptosporangiales</taxon>
        <taxon>Streptosporangiaceae</taxon>
        <taxon>Nonomuraea</taxon>
    </lineage>
</organism>
<protein>
    <submittedName>
        <fullName evidence="1">Uncharacterized protein</fullName>
    </submittedName>
</protein>
<dbReference type="EMBL" id="JBHMCF010000039">
    <property type="protein sequence ID" value="MFB9474674.1"/>
    <property type="molecule type" value="Genomic_DNA"/>
</dbReference>
<reference evidence="1 2" key="1">
    <citation type="submission" date="2024-09" db="EMBL/GenBank/DDBJ databases">
        <authorList>
            <person name="Sun Q."/>
            <person name="Mori K."/>
        </authorList>
    </citation>
    <scope>NUCLEOTIDE SEQUENCE [LARGE SCALE GENOMIC DNA]</scope>
    <source>
        <strain evidence="1 2">JCM 3324</strain>
    </source>
</reference>
<name>A0ABV5NWH8_9ACTN</name>
<accession>A0ABV5NWH8</accession>
<sequence length="41" mass="4144">MHVLRRDSSIQDPASASSELADLADAAISAATSCASTGPLR</sequence>
<dbReference type="RefSeq" id="WP_345390485.1">
    <property type="nucleotide sequence ID" value="NZ_BAAAXS010000001.1"/>
</dbReference>
<evidence type="ECO:0000313" key="2">
    <source>
        <dbReference type="Proteomes" id="UP001589568"/>
    </source>
</evidence>